<dbReference type="InterPro" id="IPR008978">
    <property type="entry name" value="HSP20-like_chaperone"/>
</dbReference>
<name>A0ABS3QW86_9ACTN</name>
<feature type="region of interest" description="Disordered" evidence="3">
    <location>
        <begin position="134"/>
        <end position="166"/>
    </location>
</feature>
<evidence type="ECO:0000259" key="4">
    <source>
        <dbReference type="PROSITE" id="PS01031"/>
    </source>
</evidence>
<accession>A0ABS3QW86</accession>
<dbReference type="SUPFAM" id="SSF49764">
    <property type="entry name" value="HSP20-like chaperones"/>
    <property type="match status" value="1"/>
</dbReference>
<dbReference type="Pfam" id="PF00011">
    <property type="entry name" value="HSP20"/>
    <property type="match status" value="1"/>
</dbReference>
<sequence>MLLTSIDPFVQEFERQFDRAVRQAGLGGRGDGAGMPMDGIRRADDVVLRFDLPGIDPGSIEVTVDRGVLTVTARREEEFGDNERVFVRERTMGAFTRRVYLSEHLDADAIEAAYNNGVLAVRIPVLEQARPRKVAVQHTGDQNGLSAGHPEASSCEQNTWSRKPHG</sequence>
<comment type="similarity">
    <text evidence="1 2">Belongs to the small heat shock protein (HSP20) family.</text>
</comment>
<evidence type="ECO:0000313" key="5">
    <source>
        <dbReference type="EMBL" id="MBO2437723.1"/>
    </source>
</evidence>
<organism evidence="5 6">
    <name type="scientific">Actinomadura nitritigenes</name>
    <dbReference type="NCBI Taxonomy" id="134602"/>
    <lineage>
        <taxon>Bacteria</taxon>
        <taxon>Bacillati</taxon>
        <taxon>Actinomycetota</taxon>
        <taxon>Actinomycetes</taxon>
        <taxon>Streptosporangiales</taxon>
        <taxon>Thermomonosporaceae</taxon>
        <taxon>Actinomadura</taxon>
    </lineage>
</organism>
<dbReference type="PANTHER" id="PTHR11527">
    <property type="entry name" value="HEAT-SHOCK PROTEIN 20 FAMILY MEMBER"/>
    <property type="match status" value="1"/>
</dbReference>
<reference evidence="5 6" key="1">
    <citation type="submission" date="2021-03" db="EMBL/GenBank/DDBJ databases">
        <authorList>
            <person name="Kanchanasin P."/>
            <person name="Saeng-In P."/>
            <person name="Phongsopitanun W."/>
            <person name="Yuki M."/>
            <person name="Kudo T."/>
            <person name="Ohkuma M."/>
            <person name="Tanasupawat S."/>
        </authorList>
    </citation>
    <scope>NUCLEOTIDE SEQUENCE [LARGE SCALE GENOMIC DNA]</scope>
    <source>
        <strain evidence="5 6">L46</strain>
    </source>
</reference>
<feature type="domain" description="SHSP" evidence="4">
    <location>
        <begin position="28"/>
        <end position="139"/>
    </location>
</feature>
<dbReference type="RefSeq" id="WP_208266045.1">
    <property type="nucleotide sequence ID" value="NZ_BAAAGM010000026.1"/>
</dbReference>
<proteinExistence type="inferred from homology"/>
<dbReference type="PROSITE" id="PS01031">
    <property type="entry name" value="SHSP"/>
    <property type="match status" value="1"/>
</dbReference>
<dbReference type="Proteomes" id="UP000666915">
    <property type="component" value="Unassembled WGS sequence"/>
</dbReference>
<evidence type="ECO:0000256" key="3">
    <source>
        <dbReference type="SAM" id="MobiDB-lite"/>
    </source>
</evidence>
<protein>
    <submittedName>
        <fullName evidence="5">Hsp20/alpha crystallin family protein</fullName>
    </submittedName>
</protein>
<evidence type="ECO:0000256" key="1">
    <source>
        <dbReference type="PROSITE-ProRule" id="PRU00285"/>
    </source>
</evidence>
<evidence type="ECO:0000256" key="2">
    <source>
        <dbReference type="RuleBase" id="RU003616"/>
    </source>
</evidence>
<dbReference type="Gene3D" id="2.60.40.790">
    <property type="match status" value="1"/>
</dbReference>
<dbReference type="EMBL" id="JAGEOK010000005">
    <property type="protein sequence ID" value="MBO2437723.1"/>
    <property type="molecule type" value="Genomic_DNA"/>
</dbReference>
<comment type="caution">
    <text evidence="5">The sequence shown here is derived from an EMBL/GenBank/DDBJ whole genome shotgun (WGS) entry which is preliminary data.</text>
</comment>
<evidence type="ECO:0000313" key="6">
    <source>
        <dbReference type="Proteomes" id="UP000666915"/>
    </source>
</evidence>
<gene>
    <name evidence="5" type="ORF">J4557_09355</name>
</gene>
<dbReference type="InterPro" id="IPR002068">
    <property type="entry name" value="A-crystallin/Hsp20_dom"/>
</dbReference>
<dbReference type="CDD" id="cd06464">
    <property type="entry name" value="ACD_sHsps-like"/>
    <property type="match status" value="1"/>
</dbReference>
<keyword evidence="6" id="KW-1185">Reference proteome</keyword>
<feature type="compositionally biased region" description="Polar residues" evidence="3">
    <location>
        <begin position="154"/>
        <end position="166"/>
    </location>
</feature>
<dbReference type="InterPro" id="IPR031107">
    <property type="entry name" value="Small_HSP"/>
</dbReference>